<feature type="transmembrane region" description="Helical" evidence="7">
    <location>
        <begin position="37"/>
        <end position="59"/>
    </location>
</feature>
<reference evidence="9 10" key="1">
    <citation type="submission" date="2016-10" db="EMBL/GenBank/DDBJ databases">
        <authorList>
            <person name="de Groot N.N."/>
        </authorList>
    </citation>
    <scope>NUCLEOTIDE SEQUENCE [LARGE SCALE GENOMIC DNA]</scope>
    <source>
        <strain evidence="9 10">CGMCC 4.3143</strain>
    </source>
</reference>
<keyword evidence="4 7" id="KW-0812">Transmembrane</keyword>
<feature type="transmembrane region" description="Helical" evidence="7">
    <location>
        <begin position="102"/>
        <end position="128"/>
    </location>
</feature>
<feature type="transmembrane region" description="Helical" evidence="7">
    <location>
        <begin position="221"/>
        <end position="246"/>
    </location>
</feature>
<keyword evidence="10" id="KW-1185">Reference proteome</keyword>
<dbReference type="GO" id="GO:0005886">
    <property type="term" value="C:plasma membrane"/>
    <property type="evidence" value="ECO:0007669"/>
    <property type="project" value="UniProtKB-SubCell"/>
</dbReference>
<gene>
    <name evidence="9" type="ORF">SAMN05216377_1414</name>
</gene>
<dbReference type="PANTHER" id="PTHR43386:SF1">
    <property type="entry name" value="D,D-DIPEPTIDE TRANSPORT SYSTEM PERMEASE PROTEIN DDPC-RELATED"/>
    <property type="match status" value="1"/>
</dbReference>
<evidence type="ECO:0000256" key="5">
    <source>
        <dbReference type="ARBA" id="ARBA00022989"/>
    </source>
</evidence>
<dbReference type="InterPro" id="IPR050366">
    <property type="entry name" value="BP-dependent_transpt_permease"/>
</dbReference>
<dbReference type="AlphaFoldDB" id="A0A1G8EPY3"/>
<dbReference type="Gene3D" id="1.10.3720.10">
    <property type="entry name" value="MetI-like"/>
    <property type="match status" value="1"/>
</dbReference>
<dbReference type="STRING" id="366584.SAMN05216377_1414"/>
<dbReference type="Proteomes" id="UP000198967">
    <property type="component" value="Unassembled WGS sequence"/>
</dbReference>
<evidence type="ECO:0000256" key="2">
    <source>
        <dbReference type="ARBA" id="ARBA00022448"/>
    </source>
</evidence>
<sequence>MSNGLAQGQAGDLTEGVTRAAVGTAPVVPPVRRRRNVLVWISAVWLAVLILVALTAPLLPFASYGEAIGLPRADPSGVLSQWFGLDNQGRSVLSRIAYGGRVSLLVAAMAGTIATVIGTVLGLVAGYFRGLVDAVIMYVTDALLAFPPLVLLLTIASVLQPSFTTLVIGLTLLVIPTFARLARANTLNWASRDFVLAARNMGWGALRIAFREVLPNVIPSVLAYFPTVIAALIVAEGSLSFLGLGVPSPTPSWGGMIADGKDFLRTDPLLVFVPAMVIFVTIFALNQCGDYARNRFDRAVDR</sequence>
<protein>
    <submittedName>
        <fullName evidence="9">Peptide/nickel transport system permease protein</fullName>
    </submittedName>
</protein>
<evidence type="ECO:0000256" key="6">
    <source>
        <dbReference type="ARBA" id="ARBA00023136"/>
    </source>
</evidence>
<evidence type="ECO:0000256" key="7">
    <source>
        <dbReference type="RuleBase" id="RU363032"/>
    </source>
</evidence>
<feature type="domain" description="ABC transmembrane type-1" evidence="8">
    <location>
        <begin position="100"/>
        <end position="289"/>
    </location>
</feature>
<dbReference type="InterPro" id="IPR035906">
    <property type="entry name" value="MetI-like_sf"/>
</dbReference>
<dbReference type="PROSITE" id="PS50928">
    <property type="entry name" value="ABC_TM1"/>
    <property type="match status" value="1"/>
</dbReference>
<name>A0A1G8EPY3_PSEOR</name>
<dbReference type="RefSeq" id="WP_093089889.1">
    <property type="nucleotide sequence ID" value="NZ_FNBE01000041.1"/>
</dbReference>
<dbReference type="Pfam" id="PF00528">
    <property type="entry name" value="BPD_transp_1"/>
    <property type="match status" value="1"/>
</dbReference>
<dbReference type="GO" id="GO:0055085">
    <property type="term" value="P:transmembrane transport"/>
    <property type="evidence" value="ECO:0007669"/>
    <property type="project" value="InterPro"/>
</dbReference>
<accession>A0A1G8EPY3</accession>
<comment type="similarity">
    <text evidence="7">Belongs to the binding-protein-dependent transport system permease family.</text>
</comment>
<dbReference type="CDD" id="cd06261">
    <property type="entry name" value="TM_PBP2"/>
    <property type="match status" value="1"/>
</dbReference>
<evidence type="ECO:0000259" key="8">
    <source>
        <dbReference type="PROSITE" id="PS50928"/>
    </source>
</evidence>
<comment type="subcellular location">
    <subcellularLocation>
        <location evidence="1 7">Cell membrane</location>
        <topology evidence="1 7">Multi-pass membrane protein</topology>
    </subcellularLocation>
</comment>
<feature type="transmembrane region" description="Helical" evidence="7">
    <location>
        <begin position="269"/>
        <end position="288"/>
    </location>
</feature>
<dbReference type="InterPro" id="IPR000515">
    <property type="entry name" value="MetI-like"/>
</dbReference>
<proteinExistence type="inferred from homology"/>
<keyword evidence="3" id="KW-1003">Cell membrane</keyword>
<evidence type="ECO:0000313" key="9">
    <source>
        <dbReference type="EMBL" id="SDH71950.1"/>
    </source>
</evidence>
<evidence type="ECO:0000256" key="1">
    <source>
        <dbReference type="ARBA" id="ARBA00004651"/>
    </source>
</evidence>
<feature type="transmembrane region" description="Helical" evidence="7">
    <location>
        <begin position="162"/>
        <end position="182"/>
    </location>
</feature>
<keyword evidence="2 7" id="KW-0813">Transport</keyword>
<dbReference type="OrthoDB" id="3531748at2"/>
<dbReference type="SUPFAM" id="SSF161098">
    <property type="entry name" value="MetI-like"/>
    <property type="match status" value="1"/>
</dbReference>
<dbReference type="PANTHER" id="PTHR43386">
    <property type="entry name" value="OLIGOPEPTIDE TRANSPORT SYSTEM PERMEASE PROTEIN APPC"/>
    <property type="match status" value="1"/>
</dbReference>
<organism evidence="9 10">
    <name type="scientific">Pseudonocardia oroxyli</name>
    <dbReference type="NCBI Taxonomy" id="366584"/>
    <lineage>
        <taxon>Bacteria</taxon>
        <taxon>Bacillati</taxon>
        <taxon>Actinomycetota</taxon>
        <taxon>Actinomycetes</taxon>
        <taxon>Pseudonocardiales</taxon>
        <taxon>Pseudonocardiaceae</taxon>
        <taxon>Pseudonocardia</taxon>
    </lineage>
</organism>
<evidence type="ECO:0000256" key="3">
    <source>
        <dbReference type="ARBA" id="ARBA00022475"/>
    </source>
</evidence>
<evidence type="ECO:0000256" key="4">
    <source>
        <dbReference type="ARBA" id="ARBA00022692"/>
    </source>
</evidence>
<dbReference type="EMBL" id="FNBE01000041">
    <property type="protein sequence ID" value="SDH71950.1"/>
    <property type="molecule type" value="Genomic_DNA"/>
</dbReference>
<feature type="transmembrane region" description="Helical" evidence="7">
    <location>
        <begin position="135"/>
        <end position="156"/>
    </location>
</feature>
<evidence type="ECO:0000313" key="10">
    <source>
        <dbReference type="Proteomes" id="UP000198967"/>
    </source>
</evidence>
<keyword evidence="6 7" id="KW-0472">Membrane</keyword>
<keyword evidence="5 7" id="KW-1133">Transmembrane helix</keyword>